<evidence type="ECO:0000256" key="3">
    <source>
        <dbReference type="ARBA" id="ARBA00022833"/>
    </source>
</evidence>
<dbReference type="PANTHER" id="PTHR25462">
    <property type="entry name" value="BONUS, ISOFORM C-RELATED"/>
    <property type="match status" value="1"/>
</dbReference>
<reference evidence="6" key="1">
    <citation type="submission" date="2021-02" db="EMBL/GenBank/DDBJ databases">
        <authorList>
            <person name="Nowell W R."/>
        </authorList>
    </citation>
    <scope>NUCLEOTIDE SEQUENCE</scope>
</reference>
<dbReference type="Pfam" id="PF13445">
    <property type="entry name" value="zf-RING_UBOX"/>
    <property type="match status" value="1"/>
</dbReference>
<dbReference type="InterPro" id="IPR001841">
    <property type="entry name" value="Znf_RING"/>
</dbReference>
<name>A0A819EMV5_9BILA</name>
<dbReference type="PANTHER" id="PTHR25462:SF296">
    <property type="entry name" value="MEIOTIC P26, ISOFORM F"/>
    <property type="match status" value="1"/>
</dbReference>
<sequence>MASNPEFRRVVNYTDLEALLECPLCLDRFDQPRLIPCGHTYCTKCLNELCAGSDTVICPQCRQQHDVPITGVTLFPRNLSYQQLLDIRTEQLVSTRQCQV</sequence>
<evidence type="ECO:0000259" key="5">
    <source>
        <dbReference type="PROSITE" id="PS50089"/>
    </source>
</evidence>
<organism evidence="6 7">
    <name type="scientific">Rotaria magnacalcarata</name>
    <dbReference type="NCBI Taxonomy" id="392030"/>
    <lineage>
        <taxon>Eukaryota</taxon>
        <taxon>Metazoa</taxon>
        <taxon>Spiralia</taxon>
        <taxon>Gnathifera</taxon>
        <taxon>Rotifera</taxon>
        <taxon>Eurotatoria</taxon>
        <taxon>Bdelloidea</taxon>
        <taxon>Philodinida</taxon>
        <taxon>Philodinidae</taxon>
        <taxon>Rotaria</taxon>
    </lineage>
</organism>
<comment type="caution">
    <text evidence="6">The sequence shown here is derived from an EMBL/GenBank/DDBJ whole genome shotgun (WGS) entry which is preliminary data.</text>
</comment>
<evidence type="ECO:0000256" key="2">
    <source>
        <dbReference type="ARBA" id="ARBA00022771"/>
    </source>
</evidence>
<keyword evidence="3" id="KW-0862">Zinc</keyword>
<dbReference type="InterPro" id="IPR047153">
    <property type="entry name" value="TRIM45/56/19-like"/>
</dbReference>
<dbReference type="GO" id="GO:0008270">
    <property type="term" value="F:zinc ion binding"/>
    <property type="evidence" value="ECO:0007669"/>
    <property type="project" value="UniProtKB-KW"/>
</dbReference>
<dbReference type="PROSITE" id="PS00518">
    <property type="entry name" value="ZF_RING_1"/>
    <property type="match status" value="1"/>
</dbReference>
<proteinExistence type="predicted"/>
<feature type="domain" description="RING-type" evidence="5">
    <location>
        <begin position="22"/>
        <end position="62"/>
    </location>
</feature>
<protein>
    <recommendedName>
        <fullName evidence="5">RING-type domain-containing protein</fullName>
    </recommendedName>
</protein>
<evidence type="ECO:0000313" key="7">
    <source>
        <dbReference type="Proteomes" id="UP000663842"/>
    </source>
</evidence>
<dbReference type="SMART" id="SM00184">
    <property type="entry name" value="RING"/>
    <property type="match status" value="1"/>
</dbReference>
<dbReference type="InterPro" id="IPR013083">
    <property type="entry name" value="Znf_RING/FYVE/PHD"/>
</dbReference>
<keyword evidence="2 4" id="KW-0863">Zinc-finger</keyword>
<evidence type="ECO:0000256" key="1">
    <source>
        <dbReference type="ARBA" id="ARBA00022723"/>
    </source>
</evidence>
<evidence type="ECO:0000256" key="4">
    <source>
        <dbReference type="PROSITE-ProRule" id="PRU00175"/>
    </source>
</evidence>
<dbReference type="InterPro" id="IPR027370">
    <property type="entry name" value="Znf-RING_euk"/>
</dbReference>
<gene>
    <name evidence="6" type="ORF">UXM345_LOCUS7988</name>
</gene>
<dbReference type="Proteomes" id="UP000663842">
    <property type="component" value="Unassembled WGS sequence"/>
</dbReference>
<accession>A0A819EMV5</accession>
<dbReference type="AlphaFoldDB" id="A0A819EMV5"/>
<dbReference type="InterPro" id="IPR017907">
    <property type="entry name" value="Znf_RING_CS"/>
</dbReference>
<dbReference type="Gene3D" id="3.30.40.10">
    <property type="entry name" value="Zinc/RING finger domain, C3HC4 (zinc finger)"/>
    <property type="match status" value="1"/>
</dbReference>
<dbReference type="PROSITE" id="PS50089">
    <property type="entry name" value="ZF_RING_2"/>
    <property type="match status" value="1"/>
</dbReference>
<keyword evidence="1" id="KW-0479">Metal-binding</keyword>
<dbReference type="SUPFAM" id="SSF57850">
    <property type="entry name" value="RING/U-box"/>
    <property type="match status" value="1"/>
</dbReference>
<evidence type="ECO:0000313" key="6">
    <source>
        <dbReference type="EMBL" id="CAF3853943.1"/>
    </source>
</evidence>
<dbReference type="EMBL" id="CAJOBF010000683">
    <property type="protein sequence ID" value="CAF3853943.1"/>
    <property type="molecule type" value="Genomic_DNA"/>
</dbReference>